<dbReference type="Pfam" id="PF17963">
    <property type="entry name" value="Big_9"/>
    <property type="match status" value="1"/>
</dbReference>
<dbReference type="InterPro" id="IPR024079">
    <property type="entry name" value="MetalloPept_cat_dom_sf"/>
</dbReference>
<dbReference type="GO" id="GO:0008237">
    <property type="term" value="F:metallopeptidase activity"/>
    <property type="evidence" value="ECO:0007669"/>
    <property type="project" value="InterPro"/>
</dbReference>
<evidence type="ECO:0000313" key="4">
    <source>
        <dbReference type="EMBL" id="TMP35030.1"/>
    </source>
</evidence>
<dbReference type="Gene3D" id="3.40.390.10">
    <property type="entry name" value="Collagenase (Catalytic Domain)"/>
    <property type="match status" value="1"/>
</dbReference>
<feature type="chain" id="PRO_5024304766" description="Peptidase M12B domain-containing protein" evidence="3">
    <location>
        <begin position="41"/>
        <end position="898"/>
    </location>
</feature>
<evidence type="ECO:0000256" key="2">
    <source>
        <dbReference type="SAM" id="Phobius"/>
    </source>
</evidence>
<dbReference type="Pfam" id="PF13583">
    <property type="entry name" value="Reprolysin_4"/>
    <property type="match status" value="1"/>
</dbReference>
<keyword evidence="3" id="KW-0732">Signal</keyword>
<proteinExistence type="predicted"/>
<accession>A0A5S3WYQ9</accession>
<reference evidence="5" key="2">
    <citation type="submission" date="2019-06" db="EMBL/GenBank/DDBJ databases">
        <title>Co-occurence of chitin degradation, pigmentation and bioactivity in marine Pseudoalteromonas.</title>
        <authorList>
            <person name="Sonnenschein E.C."/>
            <person name="Bech P.K."/>
        </authorList>
    </citation>
    <scope>NUCLEOTIDE SEQUENCE [LARGE SCALE GENOMIC DNA]</scope>
    <source>
        <strain evidence="5">S2599</strain>
    </source>
</reference>
<organism evidence="4 5">
    <name type="scientific">Pseudoalteromonas rubra</name>
    <dbReference type="NCBI Taxonomy" id="43658"/>
    <lineage>
        <taxon>Bacteria</taxon>
        <taxon>Pseudomonadati</taxon>
        <taxon>Pseudomonadota</taxon>
        <taxon>Gammaproteobacteria</taxon>
        <taxon>Alteromonadales</taxon>
        <taxon>Pseudoalteromonadaceae</taxon>
        <taxon>Pseudoalteromonas</taxon>
    </lineage>
</organism>
<dbReference type="OrthoDB" id="5242130at2"/>
<dbReference type="PANTHER" id="PTHR11905">
    <property type="entry name" value="ADAM A DISINTEGRIN AND METALLOPROTEASE DOMAIN"/>
    <property type="match status" value="1"/>
</dbReference>
<dbReference type="PANTHER" id="PTHR11905:SF159">
    <property type="entry name" value="ADAM METALLOPROTEASE"/>
    <property type="match status" value="1"/>
</dbReference>
<keyword evidence="2" id="KW-1133">Transmembrane helix</keyword>
<reference evidence="4 5" key="1">
    <citation type="submission" date="2018-01" db="EMBL/GenBank/DDBJ databases">
        <authorList>
            <person name="Paulsen S."/>
            <person name="Gram L.K."/>
        </authorList>
    </citation>
    <scope>NUCLEOTIDE SEQUENCE [LARGE SCALE GENOMIC DNA]</scope>
    <source>
        <strain evidence="4 5">S2599</strain>
    </source>
</reference>
<dbReference type="Proteomes" id="UP000306719">
    <property type="component" value="Unassembled WGS sequence"/>
</dbReference>
<gene>
    <name evidence="4" type="ORF">CWB98_17080</name>
</gene>
<dbReference type="EMBL" id="PNCJ01000026">
    <property type="protein sequence ID" value="TMP35030.1"/>
    <property type="molecule type" value="Genomic_DNA"/>
</dbReference>
<keyword evidence="2" id="KW-0812">Transmembrane</keyword>
<dbReference type="AlphaFoldDB" id="A0A5S3WYQ9"/>
<protein>
    <recommendedName>
        <fullName evidence="6">Peptidase M12B domain-containing protein</fullName>
    </recommendedName>
</protein>
<evidence type="ECO:0008006" key="6">
    <source>
        <dbReference type="Google" id="ProtNLM"/>
    </source>
</evidence>
<feature type="signal peptide" evidence="3">
    <location>
        <begin position="1"/>
        <end position="40"/>
    </location>
</feature>
<dbReference type="SUPFAM" id="SSF55486">
    <property type="entry name" value="Metalloproteases ('zincins'), catalytic domain"/>
    <property type="match status" value="1"/>
</dbReference>
<comment type="caution">
    <text evidence="4">The sequence shown here is derived from an EMBL/GenBank/DDBJ whole genome shotgun (WGS) entry which is preliminary data.</text>
</comment>
<keyword evidence="2" id="KW-0472">Membrane</keyword>
<evidence type="ECO:0000256" key="3">
    <source>
        <dbReference type="SAM" id="SignalP"/>
    </source>
</evidence>
<feature type="transmembrane region" description="Helical" evidence="2">
    <location>
        <begin position="873"/>
        <end position="893"/>
    </location>
</feature>
<dbReference type="InterPro" id="IPR013783">
    <property type="entry name" value="Ig-like_fold"/>
</dbReference>
<sequence>MLVVVWLNYDRNNNNPTGLTMNKFSLMCLFLILTCQSAIAVHSIGQTHWTQLDQNQQFNQKRTEQTLALDVATIEALLATSDFVDMALPLPSGQFVRYRLKPSQVMAPELARKYPQIMTFRGAEIGQPDNLGSFDLSSKGFFGMFEHGGKTVYIDPVKGTELYRSYYFTHAMKQASPVKIKRHPPIRFPELSDATGKRPDDQLQTSQISERIVYRLAVAATGEYTAYHGGTRELALAALVTMVNRVNQVYARDLGVTFQLVANNDQLIFLDAATDPFTNSDQDINGDIIADAIEAVIGVSDYDIGHLVVTEGGGVAGLGVVCTSEKASGLTGSSVPESDAFYIDYVAHEIGHQLGAEHTFNGLVGACQGNRSGLSAFEPASGSTIMGYTGICGTQDLQRNSDPFFHLHSIEQMVAFTRQGVGSTCGNRIGLTNQSPVVDAGSDYFIPARTPFTLTGSATDPDSDTLTFSWQQFDLGTATSSPDQDAIDRGAGPLFRVFDPTSEPVRTFPRLIDILTNSSVLGETYPTTNRILNFRLAVRDGQGHVASDAMQVSVVNSTNGFAVTQPDGSSQWESAVHSISWDTANTQNAPVSCSRVSISLSTDGGMSFPTPLANAVDNDGQQDVLITSAISTNQARVRVNCSDNIFFAINSGNFTINFDGPAEPIIPVYQSQDSLSVNEDERLTVKVEDLTFAFDLAIDSITLMAGDNYTLDGTTVIPDENFNGQLVVPATATKGNQSSEQFSIEITVVEVNDVPMVVNDKVEVAFQANLVVLPVLSNDTDVDGDTLNISSVDYQGEGTVTIASTNLVYTAGNAFSGAETFSYTVSDGNGGSASGEVEVTVAPAPASVPVEPDPEPNLPPEPPAQSLDDGSSGGTLFAVLWILIICCGTRLGVKKYGM</sequence>
<feature type="region of interest" description="Disordered" evidence="1">
    <location>
        <begin position="846"/>
        <end position="869"/>
    </location>
</feature>
<dbReference type="Gene3D" id="2.60.40.2810">
    <property type="match status" value="1"/>
</dbReference>
<dbReference type="Gene3D" id="2.60.40.10">
    <property type="entry name" value="Immunoglobulins"/>
    <property type="match status" value="1"/>
</dbReference>
<name>A0A5S3WYQ9_9GAMM</name>
<evidence type="ECO:0000313" key="5">
    <source>
        <dbReference type="Proteomes" id="UP000306719"/>
    </source>
</evidence>
<evidence type="ECO:0000256" key="1">
    <source>
        <dbReference type="SAM" id="MobiDB-lite"/>
    </source>
</evidence>